<accession>A0A2J6RK57</accession>
<gene>
    <name evidence="2" type="ORF">L207DRAFT_513392</name>
</gene>
<keyword evidence="1" id="KW-0812">Transmembrane</keyword>
<evidence type="ECO:0000313" key="2">
    <source>
        <dbReference type="EMBL" id="PMD38906.1"/>
    </source>
</evidence>
<protein>
    <submittedName>
        <fullName evidence="2">Uncharacterized protein</fullName>
    </submittedName>
</protein>
<keyword evidence="3" id="KW-1185">Reference proteome</keyword>
<organism evidence="2 3">
    <name type="scientific">Hyaloscypha variabilis (strain UAMH 11265 / GT02V1 / F)</name>
    <name type="common">Meliniomyces variabilis</name>
    <dbReference type="NCBI Taxonomy" id="1149755"/>
    <lineage>
        <taxon>Eukaryota</taxon>
        <taxon>Fungi</taxon>
        <taxon>Dikarya</taxon>
        <taxon>Ascomycota</taxon>
        <taxon>Pezizomycotina</taxon>
        <taxon>Leotiomycetes</taxon>
        <taxon>Helotiales</taxon>
        <taxon>Hyaloscyphaceae</taxon>
        <taxon>Hyaloscypha</taxon>
        <taxon>Hyaloscypha variabilis</taxon>
    </lineage>
</organism>
<evidence type="ECO:0000256" key="1">
    <source>
        <dbReference type="SAM" id="Phobius"/>
    </source>
</evidence>
<proteinExistence type="predicted"/>
<reference evidence="2 3" key="1">
    <citation type="submission" date="2016-04" db="EMBL/GenBank/DDBJ databases">
        <title>A degradative enzymes factory behind the ericoid mycorrhizal symbiosis.</title>
        <authorList>
            <consortium name="DOE Joint Genome Institute"/>
            <person name="Martino E."/>
            <person name="Morin E."/>
            <person name="Grelet G."/>
            <person name="Kuo A."/>
            <person name="Kohler A."/>
            <person name="Daghino S."/>
            <person name="Barry K."/>
            <person name="Choi C."/>
            <person name="Cichocki N."/>
            <person name="Clum A."/>
            <person name="Copeland A."/>
            <person name="Hainaut M."/>
            <person name="Haridas S."/>
            <person name="Labutti K."/>
            <person name="Lindquist E."/>
            <person name="Lipzen A."/>
            <person name="Khouja H.-R."/>
            <person name="Murat C."/>
            <person name="Ohm R."/>
            <person name="Olson A."/>
            <person name="Spatafora J."/>
            <person name="Veneault-Fourrey C."/>
            <person name="Henrissat B."/>
            <person name="Grigoriev I."/>
            <person name="Martin F."/>
            <person name="Perotto S."/>
        </authorList>
    </citation>
    <scope>NUCLEOTIDE SEQUENCE [LARGE SCALE GENOMIC DNA]</scope>
    <source>
        <strain evidence="2 3">F</strain>
    </source>
</reference>
<keyword evidence="1" id="KW-1133">Transmembrane helix</keyword>
<sequence length="255" mass="28238">MASITDHIVEAVISTPPHLTSSSAPWNLYLDPFPDHIFPQLRSLKREIAKAHRHKQMDPVHWQSGIRPNRPFQPLSNNLYLQPLPQVHPRFLPQTPPPPPAQQARRQRQIPTQYYLEQAPFYAENFGPDPYAHELEVIQPTRLQSTILKIITVFSRLAVPGLNVLASLVFGLLVLARLVASWAMQNPVKKVCTFIGSVEWEVVLALALAWEFVKLLPGMGGEVVTGGGEGDGPVYTIFVKGRQAIGSGPVVAGSL</sequence>
<keyword evidence="1" id="KW-0472">Membrane</keyword>
<feature type="transmembrane region" description="Helical" evidence="1">
    <location>
        <begin position="191"/>
        <end position="210"/>
    </location>
</feature>
<name>A0A2J6RK57_HYAVF</name>
<evidence type="ECO:0000313" key="3">
    <source>
        <dbReference type="Proteomes" id="UP000235786"/>
    </source>
</evidence>
<dbReference type="OrthoDB" id="3523353at2759"/>
<feature type="transmembrane region" description="Helical" evidence="1">
    <location>
        <begin position="157"/>
        <end position="179"/>
    </location>
</feature>
<dbReference type="EMBL" id="KZ613947">
    <property type="protein sequence ID" value="PMD38906.1"/>
    <property type="molecule type" value="Genomic_DNA"/>
</dbReference>
<dbReference type="Proteomes" id="UP000235786">
    <property type="component" value="Unassembled WGS sequence"/>
</dbReference>
<dbReference type="AlphaFoldDB" id="A0A2J6RK57"/>